<keyword evidence="4" id="KW-1185">Reference proteome</keyword>
<evidence type="ECO:0000256" key="2">
    <source>
        <dbReference type="SAM" id="SignalP"/>
    </source>
</evidence>
<evidence type="ECO:0008006" key="5">
    <source>
        <dbReference type="Google" id="ProtNLM"/>
    </source>
</evidence>
<reference evidence="3 4" key="1">
    <citation type="submission" date="2024-01" db="EMBL/GenBank/DDBJ databases">
        <title>Genome mining of biosynthetic gene clusters to explore secondary metabolites of Streptomyces sp.</title>
        <authorList>
            <person name="Baig A."/>
            <person name="Ajitkumar Shintre N."/>
            <person name="Kumar H."/>
            <person name="Anbarasu A."/>
            <person name="Ramaiah S."/>
        </authorList>
    </citation>
    <scope>NUCLEOTIDE SEQUENCE [LARGE SCALE GENOMIC DNA]</scope>
    <source>
        <strain evidence="3 4">A57</strain>
    </source>
</reference>
<feature type="signal peptide" evidence="2">
    <location>
        <begin position="1"/>
        <end position="17"/>
    </location>
</feature>
<dbReference type="Proteomes" id="UP001585080">
    <property type="component" value="Unassembled WGS sequence"/>
</dbReference>
<name>A0ABV5EGP8_9ACTN</name>
<accession>A0ABV5EGP8</accession>
<feature type="region of interest" description="Disordered" evidence="1">
    <location>
        <begin position="25"/>
        <end position="169"/>
    </location>
</feature>
<keyword evidence="2" id="KW-0732">Signal</keyword>
<feature type="compositionally biased region" description="Pro residues" evidence="1">
    <location>
        <begin position="30"/>
        <end position="44"/>
    </location>
</feature>
<feature type="compositionally biased region" description="Basic and acidic residues" evidence="1">
    <location>
        <begin position="92"/>
        <end position="104"/>
    </location>
</feature>
<organism evidence="3 4">
    <name type="scientific">Streptomyces broussonetiae</name>
    <dbReference type="NCBI Taxonomy" id="2686304"/>
    <lineage>
        <taxon>Bacteria</taxon>
        <taxon>Bacillati</taxon>
        <taxon>Actinomycetota</taxon>
        <taxon>Actinomycetes</taxon>
        <taxon>Kitasatosporales</taxon>
        <taxon>Streptomycetaceae</taxon>
        <taxon>Streptomyces</taxon>
    </lineage>
</organism>
<comment type="caution">
    <text evidence="3">The sequence shown here is derived from an EMBL/GenBank/DDBJ whole genome shotgun (WGS) entry which is preliminary data.</text>
</comment>
<evidence type="ECO:0000313" key="3">
    <source>
        <dbReference type="EMBL" id="MFB8776052.1"/>
    </source>
</evidence>
<evidence type="ECO:0000256" key="1">
    <source>
        <dbReference type="SAM" id="MobiDB-lite"/>
    </source>
</evidence>
<dbReference type="RefSeq" id="WP_376734622.1">
    <property type="nucleotide sequence ID" value="NZ_JAYMRP010000026.1"/>
</dbReference>
<feature type="chain" id="PRO_5045140058" description="Lipoprotein" evidence="2">
    <location>
        <begin position="18"/>
        <end position="169"/>
    </location>
</feature>
<sequence length="169" mass="17596">MHRTTTTTAFLVTVAVAALSGCTTVQHPSAPGPPRTPSVPPAQHPEPGTEPQIVQAPAREALELIGPSRGPDPAPSAPRRPSATPPAPIAKPPERHPVRHEPRAGRPQRSAAPSDRQASRPPLLPQPSAPGLSAALGEGTDVCALGRKYGGWHPDSPESLTCEQVHGNR</sequence>
<proteinExistence type="predicted"/>
<dbReference type="PROSITE" id="PS51257">
    <property type="entry name" value="PROKAR_LIPOPROTEIN"/>
    <property type="match status" value="1"/>
</dbReference>
<gene>
    <name evidence="3" type="ORF">VSS16_25490</name>
</gene>
<protein>
    <recommendedName>
        <fullName evidence="5">Lipoprotein</fullName>
    </recommendedName>
</protein>
<dbReference type="EMBL" id="JAYMRP010000026">
    <property type="protein sequence ID" value="MFB8776052.1"/>
    <property type="molecule type" value="Genomic_DNA"/>
</dbReference>
<feature type="compositionally biased region" description="Pro residues" evidence="1">
    <location>
        <begin position="70"/>
        <end position="91"/>
    </location>
</feature>
<evidence type="ECO:0000313" key="4">
    <source>
        <dbReference type="Proteomes" id="UP001585080"/>
    </source>
</evidence>